<evidence type="ECO:0000256" key="4">
    <source>
        <dbReference type="ARBA" id="ARBA00023163"/>
    </source>
</evidence>
<evidence type="ECO:0000256" key="2">
    <source>
        <dbReference type="ARBA" id="ARBA00023015"/>
    </source>
</evidence>
<accession>A0A6M2BUY9</accession>
<dbReference type="Proteomes" id="UP000472676">
    <property type="component" value="Unassembled WGS sequence"/>
</dbReference>
<dbReference type="Gene3D" id="1.10.10.10">
    <property type="entry name" value="Winged helix-like DNA-binding domain superfamily/Winged helix DNA-binding domain"/>
    <property type="match status" value="1"/>
</dbReference>
<evidence type="ECO:0000256" key="3">
    <source>
        <dbReference type="ARBA" id="ARBA00023125"/>
    </source>
</evidence>
<dbReference type="SUPFAM" id="SSF46785">
    <property type="entry name" value="Winged helix' DNA-binding domain"/>
    <property type="match status" value="1"/>
</dbReference>
<dbReference type="GO" id="GO:0003700">
    <property type="term" value="F:DNA-binding transcription factor activity"/>
    <property type="evidence" value="ECO:0007669"/>
    <property type="project" value="InterPro"/>
</dbReference>
<evidence type="ECO:0000259" key="5">
    <source>
        <dbReference type="PROSITE" id="PS50931"/>
    </source>
</evidence>
<keyword evidence="2" id="KW-0805">Transcription regulation</keyword>
<comment type="caution">
    <text evidence="6">The sequence shown here is derived from an EMBL/GenBank/DDBJ whole genome shotgun (WGS) entry which is preliminary data.</text>
</comment>
<keyword evidence="7" id="KW-1185">Reference proteome</keyword>
<dbReference type="AlphaFoldDB" id="A0A6M2BUY9"/>
<dbReference type="Gene3D" id="3.40.190.10">
    <property type="entry name" value="Periplasmic binding protein-like II"/>
    <property type="match status" value="2"/>
</dbReference>
<feature type="domain" description="HTH lysR-type" evidence="5">
    <location>
        <begin position="1"/>
        <end position="58"/>
    </location>
</feature>
<organism evidence="6 7">
    <name type="scientific">Solimonas terrae</name>
    <dbReference type="NCBI Taxonomy" id="1396819"/>
    <lineage>
        <taxon>Bacteria</taxon>
        <taxon>Pseudomonadati</taxon>
        <taxon>Pseudomonadota</taxon>
        <taxon>Gammaproteobacteria</taxon>
        <taxon>Nevskiales</taxon>
        <taxon>Nevskiaceae</taxon>
        <taxon>Solimonas</taxon>
    </lineage>
</organism>
<reference evidence="6 7" key="1">
    <citation type="journal article" date="2014" name="Int. J. Syst. Evol. Microbiol.">
        <title>Solimonas terrae sp. nov., isolated from soil.</title>
        <authorList>
            <person name="Kim S.J."/>
            <person name="Moon J.Y."/>
            <person name="Weon H.Y."/>
            <person name="Ahn J.H."/>
            <person name="Chen W.M."/>
            <person name="Kwon S.W."/>
        </authorList>
    </citation>
    <scope>NUCLEOTIDE SEQUENCE [LARGE SCALE GENOMIC DNA]</scope>
    <source>
        <strain evidence="6 7">KIS83-12</strain>
    </source>
</reference>
<protein>
    <submittedName>
        <fullName evidence="6">LysR family transcriptional regulator</fullName>
    </submittedName>
</protein>
<dbReference type="Pfam" id="PF00126">
    <property type="entry name" value="HTH_1"/>
    <property type="match status" value="1"/>
</dbReference>
<dbReference type="RefSeq" id="WP_166260119.1">
    <property type="nucleotide sequence ID" value="NZ_JAAMOW010000009.1"/>
</dbReference>
<keyword evidence="4" id="KW-0804">Transcription</keyword>
<gene>
    <name evidence="6" type="ORF">G7Y85_17040</name>
</gene>
<dbReference type="FunFam" id="1.10.10.10:FF:000001">
    <property type="entry name" value="LysR family transcriptional regulator"/>
    <property type="match status" value="1"/>
</dbReference>
<dbReference type="PANTHER" id="PTHR30346:SF30">
    <property type="entry name" value="SMALL NEUTRAL PROTEASE REGULATORY PROTEIN"/>
    <property type="match status" value="1"/>
</dbReference>
<dbReference type="InterPro" id="IPR005119">
    <property type="entry name" value="LysR_subst-bd"/>
</dbReference>
<dbReference type="InterPro" id="IPR036390">
    <property type="entry name" value="WH_DNA-bd_sf"/>
</dbReference>
<sequence>MELRHLRYFVAVADEGHFTRAAKRLGIGQPPLSLQIQQLERELGTLLFQRLPRGVALTEAGRAFADDARRILRDVERASEHARRVASGELGRIRVGMINSAPFHPLIPQVIREFRRRYPNVAFSLEERTTPGLVSAVRGDAVDVAFVRPIHGSSEGLDTETILDEDMVVALPAGHALAGRRQVPLLALSIEPFVLFSRAVGAGLHDEIVAACRHAGFSPRVVQEASQVTSIVNLVASGLGLSILPGSMQHMHTDGVTFRPIARPVPKARLSLIWRHADRDAPQLVRLRELIRELAPAARRARRA</sequence>
<dbReference type="Pfam" id="PF03466">
    <property type="entry name" value="LysR_substrate"/>
    <property type="match status" value="1"/>
</dbReference>
<dbReference type="GO" id="GO:0003677">
    <property type="term" value="F:DNA binding"/>
    <property type="evidence" value="ECO:0007669"/>
    <property type="project" value="UniProtKB-KW"/>
</dbReference>
<dbReference type="PRINTS" id="PR00039">
    <property type="entry name" value="HTHLYSR"/>
</dbReference>
<name>A0A6M2BUY9_9GAMM</name>
<dbReference type="SUPFAM" id="SSF53850">
    <property type="entry name" value="Periplasmic binding protein-like II"/>
    <property type="match status" value="1"/>
</dbReference>
<dbReference type="PROSITE" id="PS50931">
    <property type="entry name" value="HTH_LYSR"/>
    <property type="match status" value="1"/>
</dbReference>
<evidence type="ECO:0000256" key="1">
    <source>
        <dbReference type="ARBA" id="ARBA00009437"/>
    </source>
</evidence>
<comment type="similarity">
    <text evidence="1">Belongs to the LysR transcriptional regulatory family.</text>
</comment>
<dbReference type="PANTHER" id="PTHR30346">
    <property type="entry name" value="TRANSCRIPTIONAL DUAL REGULATOR HCAR-RELATED"/>
    <property type="match status" value="1"/>
</dbReference>
<dbReference type="InterPro" id="IPR000847">
    <property type="entry name" value="LysR_HTH_N"/>
</dbReference>
<evidence type="ECO:0000313" key="7">
    <source>
        <dbReference type="Proteomes" id="UP000472676"/>
    </source>
</evidence>
<proteinExistence type="inferred from homology"/>
<dbReference type="GO" id="GO:0032993">
    <property type="term" value="C:protein-DNA complex"/>
    <property type="evidence" value="ECO:0007669"/>
    <property type="project" value="TreeGrafter"/>
</dbReference>
<evidence type="ECO:0000313" key="6">
    <source>
        <dbReference type="EMBL" id="NGY06482.1"/>
    </source>
</evidence>
<dbReference type="CDD" id="cd08451">
    <property type="entry name" value="PBP2_BudR"/>
    <property type="match status" value="1"/>
</dbReference>
<dbReference type="InterPro" id="IPR036388">
    <property type="entry name" value="WH-like_DNA-bd_sf"/>
</dbReference>
<keyword evidence="3" id="KW-0238">DNA-binding</keyword>
<dbReference type="InterPro" id="IPR037410">
    <property type="entry name" value="BudR_PBP2"/>
</dbReference>
<dbReference type="EMBL" id="JAAMOW010000009">
    <property type="protein sequence ID" value="NGY06482.1"/>
    <property type="molecule type" value="Genomic_DNA"/>
</dbReference>